<organism evidence="1 2">
    <name type="scientific">Fulvivirga marina</name>
    <dbReference type="NCBI Taxonomy" id="2494733"/>
    <lineage>
        <taxon>Bacteria</taxon>
        <taxon>Pseudomonadati</taxon>
        <taxon>Bacteroidota</taxon>
        <taxon>Cytophagia</taxon>
        <taxon>Cytophagales</taxon>
        <taxon>Fulvivirgaceae</taxon>
        <taxon>Fulvivirga</taxon>
    </lineage>
</organism>
<keyword evidence="2" id="KW-1185">Reference proteome</keyword>
<gene>
    <name evidence="1" type="ORF">JMN32_05260</name>
</gene>
<proteinExistence type="predicted"/>
<dbReference type="RefSeq" id="WP_202855249.1">
    <property type="nucleotide sequence ID" value="NZ_JAEUGD010000018.1"/>
</dbReference>
<accession>A0A937FZF0</accession>
<dbReference type="Proteomes" id="UP000614216">
    <property type="component" value="Unassembled WGS sequence"/>
</dbReference>
<comment type="caution">
    <text evidence="1">The sequence shown here is derived from an EMBL/GenBank/DDBJ whole genome shotgun (WGS) entry which is preliminary data.</text>
</comment>
<name>A0A937FZF0_9BACT</name>
<dbReference type="EMBL" id="JAEUGD010000018">
    <property type="protein sequence ID" value="MBL6445706.1"/>
    <property type="molecule type" value="Genomic_DNA"/>
</dbReference>
<reference evidence="1" key="1">
    <citation type="submission" date="2021-01" db="EMBL/GenBank/DDBJ databases">
        <title>Fulvivirga kasyanovii gen. nov., sp nov., a novel member of the phylum Bacteroidetes isolated from seawater in a mussel farm.</title>
        <authorList>
            <person name="Zhao L.-H."/>
            <person name="Wang Z.-J."/>
        </authorList>
    </citation>
    <scope>NUCLEOTIDE SEQUENCE</scope>
    <source>
        <strain evidence="1">29W222</strain>
    </source>
</reference>
<sequence length="81" mass="9354">MKEIKLLERIERTDALIRKGCSGNAKDLAKRLGVSPRSIFNMLRIMKEDFNAPIVYDRNLTAYRYTTEGEIVMSFVKKNNA</sequence>
<protein>
    <recommendedName>
        <fullName evidence="3">HTH domain-containing protein</fullName>
    </recommendedName>
</protein>
<evidence type="ECO:0008006" key="3">
    <source>
        <dbReference type="Google" id="ProtNLM"/>
    </source>
</evidence>
<dbReference type="AlphaFoldDB" id="A0A937FZF0"/>
<evidence type="ECO:0000313" key="2">
    <source>
        <dbReference type="Proteomes" id="UP000614216"/>
    </source>
</evidence>
<evidence type="ECO:0000313" key="1">
    <source>
        <dbReference type="EMBL" id="MBL6445706.1"/>
    </source>
</evidence>